<dbReference type="AlphaFoldDB" id="A0AAN7B3Y5"/>
<name>A0AAN7B3Y5_9PEZI</name>
<keyword evidence="2" id="KW-1185">Reference proteome</keyword>
<dbReference type="EMBL" id="MU858139">
    <property type="protein sequence ID" value="KAK4211881.1"/>
    <property type="molecule type" value="Genomic_DNA"/>
</dbReference>
<reference evidence="1" key="1">
    <citation type="journal article" date="2023" name="Mol. Phylogenet. Evol.">
        <title>Genome-scale phylogeny and comparative genomics of the fungal order Sordariales.</title>
        <authorList>
            <person name="Hensen N."/>
            <person name="Bonometti L."/>
            <person name="Westerberg I."/>
            <person name="Brannstrom I.O."/>
            <person name="Guillou S."/>
            <person name="Cros-Aarteil S."/>
            <person name="Calhoun S."/>
            <person name="Haridas S."/>
            <person name="Kuo A."/>
            <person name="Mondo S."/>
            <person name="Pangilinan J."/>
            <person name="Riley R."/>
            <person name="LaButti K."/>
            <person name="Andreopoulos B."/>
            <person name="Lipzen A."/>
            <person name="Chen C."/>
            <person name="Yan M."/>
            <person name="Daum C."/>
            <person name="Ng V."/>
            <person name="Clum A."/>
            <person name="Steindorff A."/>
            <person name="Ohm R.A."/>
            <person name="Martin F."/>
            <person name="Silar P."/>
            <person name="Natvig D.O."/>
            <person name="Lalanne C."/>
            <person name="Gautier V."/>
            <person name="Ament-Velasquez S.L."/>
            <person name="Kruys A."/>
            <person name="Hutchinson M.I."/>
            <person name="Powell A.J."/>
            <person name="Barry K."/>
            <person name="Miller A.N."/>
            <person name="Grigoriev I.V."/>
            <person name="Debuchy R."/>
            <person name="Gladieux P."/>
            <person name="Hiltunen Thoren M."/>
            <person name="Johannesson H."/>
        </authorList>
    </citation>
    <scope>NUCLEOTIDE SEQUENCE</scope>
    <source>
        <strain evidence="1">PSN293</strain>
    </source>
</reference>
<organism evidence="1 2">
    <name type="scientific">Rhypophila decipiens</name>
    <dbReference type="NCBI Taxonomy" id="261697"/>
    <lineage>
        <taxon>Eukaryota</taxon>
        <taxon>Fungi</taxon>
        <taxon>Dikarya</taxon>
        <taxon>Ascomycota</taxon>
        <taxon>Pezizomycotina</taxon>
        <taxon>Sordariomycetes</taxon>
        <taxon>Sordariomycetidae</taxon>
        <taxon>Sordariales</taxon>
        <taxon>Naviculisporaceae</taxon>
        <taxon>Rhypophila</taxon>
    </lineage>
</organism>
<proteinExistence type="predicted"/>
<evidence type="ECO:0000313" key="1">
    <source>
        <dbReference type="EMBL" id="KAK4211881.1"/>
    </source>
</evidence>
<comment type="caution">
    <text evidence="1">The sequence shown here is derived from an EMBL/GenBank/DDBJ whole genome shotgun (WGS) entry which is preliminary data.</text>
</comment>
<gene>
    <name evidence="1" type="ORF">QBC37DRAFT_289278</name>
</gene>
<evidence type="ECO:0000313" key="2">
    <source>
        <dbReference type="Proteomes" id="UP001301769"/>
    </source>
</evidence>
<reference evidence="1" key="2">
    <citation type="submission" date="2023-05" db="EMBL/GenBank/DDBJ databases">
        <authorList>
            <consortium name="Lawrence Berkeley National Laboratory"/>
            <person name="Steindorff A."/>
            <person name="Hensen N."/>
            <person name="Bonometti L."/>
            <person name="Westerberg I."/>
            <person name="Brannstrom I.O."/>
            <person name="Guillou S."/>
            <person name="Cros-Aarteil S."/>
            <person name="Calhoun S."/>
            <person name="Haridas S."/>
            <person name="Kuo A."/>
            <person name="Mondo S."/>
            <person name="Pangilinan J."/>
            <person name="Riley R."/>
            <person name="Labutti K."/>
            <person name="Andreopoulos B."/>
            <person name="Lipzen A."/>
            <person name="Chen C."/>
            <person name="Yanf M."/>
            <person name="Daum C."/>
            <person name="Ng V."/>
            <person name="Clum A."/>
            <person name="Ohm R."/>
            <person name="Martin F."/>
            <person name="Silar P."/>
            <person name="Natvig D."/>
            <person name="Lalanne C."/>
            <person name="Gautier V."/>
            <person name="Ament-Velasquez S.L."/>
            <person name="Kruys A."/>
            <person name="Hutchinson M.I."/>
            <person name="Powell A.J."/>
            <person name="Barry K."/>
            <person name="Miller A.N."/>
            <person name="Grigoriev I.V."/>
            <person name="Debuchy R."/>
            <person name="Gladieux P."/>
            <person name="Thoren M.H."/>
            <person name="Johannesson H."/>
        </authorList>
    </citation>
    <scope>NUCLEOTIDE SEQUENCE</scope>
    <source>
        <strain evidence="1">PSN293</strain>
    </source>
</reference>
<sequence length="235" mass="26988">MALYGPGFQRPPTEDEKKLGIVTAMSPNYMGNPGNMLNYSDSLIANEDNCSFWLTGLPPDVTVHELLSSIRDCGRIFAMHINREAINVGNYHMGAGAKLVFMTKAGATNFYNRYVRTRSMCIRGWVPRICRNRIKVREQSGVANYKSRCLRITGPADVVNPAFLIPWLEERLVFQVDEIIMHPSYCNTSVMEIRFSSFRSQANFAFMAMIRSQEFRELPNFFVRWVRDPCDATYR</sequence>
<accession>A0AAN7B3Y5</accession>
<protein>
    <submittedName>
        <fullName evidence="1">Uncharacterized protein</fullName>
    </submittedName>
</protein>
<dbReference type="Proteomes" id="UP001301769">
    <property type="component" value="Unassembled WGS sequence"/>
</dbReference>